<protein>
    <submittedName>
        <fullName evidence="2">Unannotated protein</fullName>
    </submittedName>
</protein>
<dbReference type="AlphaFoldDB" id="A0A6J7HAL3"/>
<evidence type="ECO:0000313" key="2">
    <source>
        <dbReference type="EMBL" id="CAB4912779.1"/>
    </source>
</evidence>
<evidence type="ECO:0000259" key="1">
    <source>
        <dbReference type="Pfam" id="PF13417"/>
    </source>
</evidence>
<name>A0A6J7HAL3_9ZZZZ</name>
<accession>A0A6J7HAL3</accession>
<dbReference type="InterPro" id="IPR004045">
    <property type="entry name" value="Glutathione_S-Trfase_N"/>
</dbReference>
<sequence>MATLYTCPAKDVAPMMHPCGRAAKALRDGGHAFEIETVPGFKALPWTRKGRRDRIRELSGQEDAPVFVADDGTVVTGNRAIVAWARERPAGAA</sequence>
<organism evidence="2">
    <name type="scientific">freshwater metagenome</name>
    <dbReference type="NCBI Taxonomy" id="449393"/>
    <lineage>
        <taxon>unclassified sequences</taxon>
        <taxon>metagenomes</taxon>
        <taxon>ecological metagenomes</taxon>
    </lineage>
</organism>
<proteinExistence type="predicted"/>
<dbReference type="Pfam" id="PF13417">
    <property type="entry name" value="GST_N_3"/>
    <property type="match status" value="1"/>
</dbReference>
<dbReference type="CDD" id="cd00570">
    <property type="entry name" value="GST_N_family"/>
    <property type="match status" value="1"/>
</dbReference>
<dbReference type="SUPFAM" id="SSF52833">
    <property type="entry name" value="Thioredoxin-like"/>
    <property type="match status" value="1"/>
</dbReference>
<gene>
    <name evidence="2" type="ORF">UFOPK3564_01363</name>
</gene>
<feature type="domain" description="GST N-terminal" evidence="1">
    <location>
        <begin position="19"/>
        <end position="91"/>
    </location>
</feature>
<dbReference type="EMBL" id="CAFBMK010000066">
    <property type="protein sequence ID" value="CAB4912779.1"/>
    <property type="molecule type" value="Genomic_DNA"/>
</dbReference>
<reference evidence="2" key="1">
    <citation type="submission" date="2020-05" db="EMBL/GenBank/DDBJ databases">
        <authorList>
            <person name="Chiriac C."/>
            <person name="Salcher M."/>
            <person name="Ghai R."/>
            <person name="Kavagutti S V."/>
        </authorList>
    </citation>
    <scope>NUCLEOTIDE SEQUENCE</scope>
</reference>
<dbReference type="InterPro" id="IPR036249">
    <property type="entry name" value="Thioredoxin-like_sf"/>
</dbReference>